<dbReference type="Pfam" id="PF13559">
    <property type="entry name" value="DUF4129"/>
    <property type="match status" value="1"/>
</dbReference>
<organism evidence="5 6">
    <name type="scientific">Blastopirellula marina</name>
    <dbReference type="NCBI Taxonomy" id="124"/>
    <lineage>
        <taxon>Bacteria</taxon>
        <taxon>Pseudomonadati</taxon>
        <taxon>Planctomycetota</taxon>
        <taxon>Planctomycetia</taxon>
        <taxon>Pirellulales</taxon>
        <taxon>Pirellulaceae</taxon>
        <taxon>Blastopirellula</taxon>
    </lineage>
</organism>
<comment type="caution">
    <text evidence="5">The sequence shown here is derived from an EMBL/GenBank/DDBJ whole genome shotgun (WGS) entry which is preliminary data.</text>
</comment>
<evidence type="ECO:0000256" key="1">
    <source>
        <dbReference type="SAM" id="MobiDB-lite"/>
    </source>
</evidence>
<evidence type="ECO:0000256" key="3">
    <source>
        <dbReference type="SAM" id="SignalP"/>
    </source>
</evidence>
<evidence type="ECO:0000313" key="5">
    <source>
        <dbReference type="EMBL" id="PQO32463.1"/>
    </source>
</evidence>
<dbReference type="OrthoDB" id="290072at2"/>
<feature type="chain" id="PRO_5015702060" description="Protein-glutamine gamma-glutamyltransferase-like C-terminal domain-containing protein" evidence="3">
    <location>
        <begin position="26"/>
        <end position="281"/>
    </location>
</feature>
<feature type="region of interest" description="Disordered" evidence="1">
    <location>
        <begin position="67"/>
        <end position="104"/>
    </location>
</feature>
<feature type="compositionally biased region" description="Low complexity" evidence="1">
    <location>
        <begin position="88"/>
        <end position="99"/>
    </location>
</feature>
<name>A0A2S8FJX8_9BACT</name>
<feature type="domain" description="Protein-glutamine gamma-glutamyltransferase-like C-terminal" evidence="4">
    <location>
        <begin position="212"/>
        <end position="268"/>
    </location>
</feature>
<dbReference type="Proteomes" id="UP000238322">
    <property type="component" value="Unassembled WGS sequence"/>
</dbReference>
<dbReference type="InterPro" id="IPR025403">
    <property type="entry name" value="TgpA-like_C"/>
</dbReference>
<evidence type="ECO:0000259" key="4">
    <source>
        <dbReference type="Pfam" id="PF13559"/>
    </source>
</evidence>
<feature type="signal peptide" evidence="3">
    <location>
        <begin position="1"/>
        <end position="25"/>
    </location>
</feature>
<protein>
    <recommendedName>
        <fullName evidence="4">Protein-glutamine gamma-glutamyltransferase-like C-terminal domain-containing protein</fullName>
    </recommendedName>
</protein>
<gene>
    <name evidence="5" type="ORF">C5Y83_19800</name>
</gene>
<feature type="transmembrane region" description="Helical" evidence="2">
    <location>
        <begin position="115"/>
        <end position="136"/>
    </location>
</feature>
<keyword evidence="3" id="KW-0732">Signal</keyword>
<dbReference type="EMBL" id="PUHY01000012">
    <property type="protein sequence ID" value="PQO32463.1"/>
    <property type="molecule type" value="Genomic_DNA"/>
</dbReference>
<accession>A0A2S8FJX8</accession>
<keyword evidence="2" id="KW-0812">Transmembrane</keyword>
<evidence type="ECO:0000256" key="2">
    <source>
        <dbReference type="SAM" id="Phobius"/>
    </source>
</evidence>
<reference evidence="5 6" key="1">
    <citation type="submission" date="2018-02" db="EMBL/GenBank/DDBJ databases">
        <title>Comparative genomes isolates from brazilian mangrove.</title>
        <authorList>
            <person name="Araujo J.E."/>
            <person name="Taketani R.G."/>
            <person name="Silva M.C.P."/>
            <person name="Loureco M.V."/>
            <person name="Andreote F.D."/>
        </authorList>
    </citation>
    <scope>NUCLEOTIDE SEQUENCE [LARGE SCALE GENOMIC DNA]</scope>
    <source>
        <strain evidence="5 6">Hex-1 MGV</strain>
    </source>
</reference>
<keyword evidence="2" id="KW-0472">Membrane</keyword>
<dbReference type="AlphaFoldDB" id="A0A2S8FJX8"/>
<sequence>MRGDFRFVKLIALVLALAMTLPVAAQFEDDDVQGERTLHEPVEQGRNAFTNIPQANWYNGETDELQTIPVPGETKMPDSRPGAPPKPKNTTSTTTTNTPTGGGWGWNPGINGVPILTLLIYSLLLSILAVIAYLIYRAVKAGGTSGMAGKGGVADTVDEKTRQVDKVEHLPFEVKKKDANLLEEARRCYEGGNFNEAIVYLFSFQLLELDKGHVIRLAKGKTNGQYLREIGRDRNLRQILQGTMNAFEDVFFGNRELTRDRFERCWNQLTQFDQLLAGGKT</sequence>
<proteinExistence type="predicted"/>
<dbReference type="RefSeq" id="WP_105331475.1">
    <property type="nucleotide sequence ID" value="NZ_PUHY01000012.1"/>
</dbReference>
<evidence type="ECO:0000313" key="6">
    <source>
        <dbReference type="Proteomes" id="UP000238322"/>
    </source>
</evidence>
<keyword evidence="2" id="KW-1133">Transmembrane helix</keyword>